<dbReference type="GO" id="GO:0005737">
    <property type="term" value="C:cytoplasm"/>
    <property type="evidence" value="ECO:0007669"/>
    <property type="project" value="TreeGrafter"/>
</dbReference>
<name>A0A939KK26_9MICC</name>
<gene>
    <name evidence="3" type="ORF">J1902_10160</name>
</gene>
<evidence type="ECO:0000259" key="2">
    <source>
        <dbReference type="Pfam" id="PF07687"/>
    </source>
</evidence>
<dbReference type="PANTHER" id="PTHR30575">
    <property type="entry name" value="PEPTIDASE M20"/>
    <property type="match status" value="1"/>
</dbReference>
<evidence type="ECO:0000256" key="1">
    <source>
        <dbReference type="PIRNR" id="PIRNR037226"/>
    </source>
</evidence>
<dbReference type="GO" id="GO:0016805">
    <property type="term" value="F:dipeptidase activity"/>
    <property type="evidence" value="ECO:0007669"/>
    <property type="project" value="InterPro"/>
</dbReference>
<dbReference type="InterPro" id="IPR017439">
    <property type="entry name" value="Amidohydrolase"/>
</dbReference>
<dbReference type="Pfam" id="PF07687">
    <property type="entry name" value="M20_dimer"/>
    <property type="match status" value="1"/>
</dbReference>
<dbReference type="InterPro" id="IPR017144">
    <property type="entry name" value="Xaa-Arg_dipeptidase"/>
</dbReference>
<dbReference type="Proteomes" id="UP000664164">
    <property type="component" value="Unassembled WGS sequence"/>
</dbReference>
<evidence type="ECO:0000313" key="3">
    <source>
        <dbReference type="EMBL" id="MBO1268334.1"/>
    </source>
</evidence>
<dbReference type="SUPFAM" id="SSF55031">
    <property type="entry name" value="Bacterial exopeptidase dimerisation domain"/>
    <property type="match status" value="1"/>
</dbReference>
<dbReference type="InterPro" id="IPR052030">
    <property type="entry name" value="Peptidase_M20/M20A_hydrolases"/>
</dbReference>
<evidence type="ECO:0000313" key="4">
    <source>
        <dbReference type="Proteomes" id="UP000664164"/>
    </source>
</evidence>
<protein>
    <recommendedName>
        <fullName evidence="1">Peptidase M20 domain-containing protein 2</fullName>
    </recommendedName>
</protein>
<dbReference type="RefSeq" id="WP_207616133.1">
    <property type="nucleotide sequence ID" value="NZ_JAFNLL010000021.1"/>
</dbReference>
<dbReference type="InterPro" id="IPR036264">
    <property type="entry name" value="Bact_exopeptidase_dim_dom"/>
</dbReference>
<dbReference type="Gene3D" id="3.40.630.10">
    <property type="entry name" value="Zn peptidases"/>
    <property type="match status" value="1"/>
</dbReference>
<dbReference type="NCBIfam" id="TIGR01891">
    <property type="entry name" value="amidohydrolases"/>
    <property type="match status" value="1"/>
</dbReference>
<dbReference type="PANTHER" id="PTHR30575:SF0">
    <property type="entry name" value="XAA-ARG DIPEPTIDASE"/>
    <property type="match status" value="1"/>
</dbReference>
<dbReference type="InterPro" id="IPR002933">
    <property type="entry name" value="Peptidase_M20"/>
</dbReference>
<keyword evidence="4" id="KW-1185">Reference proteome</keyword>
<dbReference type="SUPFAM" id="SSF53187">
    <property type="entry name" value="Zn-dependent exopeptidases"/>
    <property type="match status" value="1"/>
</dbReference>
<accession>A0A939KK26</accession>
<feature type="domain" description="Peptidase M20 dimerisation" evidence="2">
    <location>
        <begin position="178"/>
        <end position="266"/>
    </location>
</feature>
<dbReference type="EMBL" id="JAFNLL010000021">
    <property type="protein sequence ID" value="MBO1268334.1"/>
    <property type="molecule type" value="Genomic_DNA"/>
</dbReference>
<dbReference type="Pfam" id="PF01546">
    <property type="entry name" value="Peptidase_M20"/>
    <property type="match status" value="1"/>
</dbReference>
<proteinExistence type="inferred from homology"/>
<dbReference type="GO" id="GO:0071713">
    <property type="term" value="F:para-aminobenzoyl-glutamate hydrolase activity"/>
    <property type="evidence" value="ECO:0007669"/>
    <property type="project" value="TreeGrafter"/>
</dbReference>
<organism evidence="3 4">
    <name type="scientific">Arthrobacter cavernae</name>
    <dbReference type="NCBI Taxonomy" id="2817681"/>
    <lineage>
        <taxon>Bacteria</taxon>
        <taxon>Bacillati</taxon>
        <taxon>Actinomycetota</taxon>
        <taxon>Actinomycetes</taxon>
        <taxon>Micrococcales</taxon>
        <taxon>Micrococcaceae</taxon>
        <taxon>Arthrobacter</taxon>
    </lineage>
</organism>
<dbReference type="AlphaFoldDB" id="A0A939KK26"/>
<comment type="caution">
    <text evidence="3">The sequence shown here is derived from an EMBL/GenBank/DDBJ whole genome shotgun (WGS) entry which is preliminary data.</text>
</comment>
<dbReference type="GO" id="GO:0046657">
    <property type="term" value="P:folic acid catabolic process"/>
    <property type="evidence" value="ECO:0007669"/>
    <property type="project" value="TreeGrafter"/>
</dbReference>
<reference evidence="3" key="1">
    <citation type="submission" date="2021-03" db="EMBL/GenBank/DDBJ databases">
        <title>A new species, PO-11, isolated from a karst cave deposit.</title>
        <authorList>
            <person name="Zhaoxiaoyong W."/>
        </authorList>
    </citation>
    <scope>NUCLEOTIDE SEQUENCE</scope>
    <source>
        <strain evidence="3">PO-11</strain>
    </source>
</reference>
<comment type="similarity">
    <text evidence="1">Belongs to the peptidase M20A family.</text>
</comment>
<sequence>MTPETSTTVRDIITKAVERHRDSLLQLSHSIGTHPELAFEEFHAAAEVADVLERAGFAVERGAYGLPTALESVYGNGDCTVALVAEYDALPGIGHACGHNVIAGAAVGAALALKDVAETLNLRVKLLGTPAEEAGGGKILMLEQGAWDDADFSLMVHGFTGPQIPCASFTTQAYEHITVTFTGRAAHAAAAPHEGVNAGDAATLAQVALGLLRQQLKTSVVVASFVECGGAATNIIPGQSTIQVEIRAFDEDDWFDASTRVRACIEGAAMASGCQVRIERTEEPYAPMRQHPDLARYWDGNIEELGYRIEVPAASGGGGSTDMGNVSLFLPSIHPSLSFRNCDAVPHTLEFAEAAVSPAGDRAVIDGALALALTVADVAIDQELRAGLRELRAERAANAVGAELIGTAAEA</sequence>
<dbReference type="FunFam" id="3.30.70.360:FF:000004">
    <property type="entry name" value="Peptidase M20 domain-containing protein 2"/>
    <property type="match status" value="1"/>
</dbReference>
<dbReference type="InterPro" id="IPR011650">
    <property type="entry name" value="Peptidase_M20_dimer"/>
</dbReference>
<dbReference type="Gene3D" id="3.30.70.360">
    <property type="match status" value="1"/>
</dbReference>
<dbReference type="PIRSF" id="PIRSF037226">
    <property type="entry name" value="Amidohydrolase_ACY1L2_prd"/>
    <property type="match status" value="1"/>
</dbReference>